<dbReference type="PANTHER" id="PTHR43774">
    <property type="entry name" value="PEPTIDE METHIONINE SULFOXIDE REDUCTASE"/>
    <property type="match status" value="1"/>
</dbReference>
<reference evidence="7" key="1">
    <citation type="submission" date="2017-11" db="EMBL/GenBank/DDBJ databases">
        <title>Complete genome sequence of Moraxella osloensis NP7 isolated from human skin.</title>
        <authorList>
            <person name="Lee K."/>
            <person name="Lim J.Y."/>
            <person name="Hwang I."/>
        </authorList>
    </citation>
    <scope>NUCLEOTIDE SEQUENCE [LARGE SCALE GENOMIC DNA]</scope>
    <source>
        <strain evidence="7">NP7</strain>
    </source>
</reference>
<dbReference type="NCBIfam" id="TIGR00401">
    <property type="entry name" value="msrA"/>
    <property type="match status" value="1"/>
</dbReference>
<dbReference type="PANTHER" id="PTHR43774:SF1">
    <property type="entry name" value="PEPTIDE METHIONINE SULFOXIDE REDUCTASE MSRA 2"/>
    <property type="match status" value="1"/>
</dbReference>
<proteinExistence type="inferred from homology"/>
<organism evidence="6 7">
    <name type="scientific">Faucicola osloensis</name>
    <name type="common">Moraxella osloensis</name>
    <dbReference type="NCBI Taxonomy" id="34062"/>
    <lineage>
        <taxon>Bacteria</taxon>
        <taxon>Pseudomonadati</taxon>
        <taxon>Pseudomonadota</taxon>
        <taxon>Gammaproteobacteria</taxon>
        <taxon>Moraxellales</taxon>
        <taxon>Moraxellaceae</taxon>
        <taxon>Faucicola</taxon>
    </lineage>
</organism>
<evidence type="ECO:0000256" key="4">
    <source>
        <dbReference type="HAMAP-Rule" id="MF_01401"/>
    </source>
</evidence>
<comment type="similarity">
    <text evidence="4">Belongs to the MsrA Met sulfoxide reductase family.</text>
</comment>
<gene>
    <name evidence="4 6" type="primary">msrA</name>
    <name evidence="6" type="ORF">NP7_00570</name>
</gene>
<evidence type="ECO:0000256" key="1">
    <source>
        <dbReference type="ARBA" id="ARBA00023002"/>
    </source>
</evidence>
<dbReference type="EC" id="1.8.4.11" evidence="4"/>
<protein>
    <recommendedName>
        <fullName evidence="4">Peptide methionine sulfoxide reductase MsrA</fullName>
        <shortName evidence="4">Protein-methionine-S-oxide reductase</shortName>
        <ecNumber evidence="4">1.8.4.11</ecNumber>
    </recommendedName>
    <alternativeName>
        <fullName evidence="4">Peptide-methionine (S)-S-oxide reductase</fullName>
        <shortName evidence="4">Peptide Met(O) reductase</shortName>
    </alternativeName>
</protein>
<dbReference type="Pfam" id="PF01625">
    <property type="entry name" value="PMSR"/>
    <property type="match status" value="1"/>
</dbReference>
<feature type="active site" evidence="4">
    <location>
        <position position="10"/>
    </location>
</feature>
<dbReference type="SUPFAM" id="SSF55068">
    <property type="entry name" value="Peptide methionine sulfoxide reductase"/>
    <property type="match status" value="1"/>
</dbReference>
<sequence length="176" mass="19679">MQTIILGGGCFWCTESVFSHVKGVIDVTSGYMGGDEVTANYKAVCGGDTGHVEVIKVDFDETIIPLETVLDIFFATHDPTTQDRQGNDVGRQYASVVFYTDEAQQKPTIDRVIGKLRDEQGIKVVTEVHPATQFFAAEDYHQDYYANNPTQSYCNFVIPPKLAKLKQYFSGFMIEQ</sequence>
<dbReference type="GO" id="GO:0008113">
    <property type="term" value="F:peptide-methionine (S)-S-oxide reductase activity"/>
    <property type="evidence" value="ECO:0007669"/>
    <property type="project" value="UniProtKB-UniRule"/>
</dbReference>
<dbReference type="InterPro" id="IPR036509">
    <property type="entry name" value="Met_Sox_Rdtase_MsrA_sf"/>
</dbReference>
<evidence type="ECO:0000313" key="7">
    <source>
        <dbReference type="Proteomes" id="UP000229340"/>
    </source>
</evidence>
<dbReference type="GO" id="GO:0033744">
    <property type="term" value="F:L-methionine:thioredoxin-disulfide S-oxidoreductase activity"/>
    <property type="evidence" value="ECO:0007669"/>
    <property type="project" value="RHEA"/>
</dbReference>
<dbReference type="HAMAP" id="MF_01401">
    <property type="entry name" value="MsrA"/>
    <property type="match status" value="1"/>
</dbReference>
<dbReference type="EMBL" id="CP024443">
    <property type="protein sequence ID" value="ATR77908.1"/>
    <property type="molecule type" value="Genomic_DNA"/>
</dbReference>
<dbReference type="InterPro" id="IPR002569">
    <property type="entry name" value="Met_Sox_Rdtase_MsrA_dom"/>
</dbReference>
<dbReference type="STRING" id="34062.AXE82_06725"/>
<evidence type="ECO:0000259" key="5">
    <source>
        <dbReference type="Pfam" id="PF01625"/>
    </source>
</evidence>
<dbReference type="Gene3D" id="3.30.1060.10">
    <property type="entry name" value="Peptide methionine sulphoxide reductase MsrA"/>
    <property type="match status" value="1"/>
</dbReference>
<keyword evidence="1 4" id="KW-0560">Oxidoreductase</keyword>
<dbReference type="RefSeq" id="WP_100269286.1">
    <property type="nucleotide sequence ID" value="NZ_CP024443.1"/>
</dbReference>
<dbReference type="AlphaFoldDB" id="A0A2D2LSA4"/>
<dbReference type="Proteomes" id="UP000229340">
    <property type="component" value="Chromosome"/>
</dbReference>
<evidence type="ECO:0000313" key="6">
    <source>
        <dbReference type="EMBL" id="ATR77908.1"/>
    </source>
</evidence>
<comment type="function">
    <text evidence="4">Has an important function as a repair enzyme for proteins that have been inactivated by oxidation. Catalyzes the reversible oxidation-reduction of methionine sulfoxide in proteins to methionine.</text>
</comment>
<name>A0A2D2LSA4_FAUOS</name>
<feature type="domain" description="Peptide methionine sulphoxide reductase MsrA" evidence="5">
    <location>
        <begin position="3"/>
        <end position="155"/>
    </location>
</feature>
<evidence type="ECO:0000256" key="2">
    <source>
        <dbReference type="ARBA" id="ARBA00047806"/>
    </source>
</evidence>
<accession>A0A2D2LSA4</accession>
<comment type="catalytic activity">
    <reaction evidence="2 4">
        <text>L-methionyl-[protein] + [thioredoxin]-disulfide + H2O = L-methionyl-(S)-S-oxide-[protein] + [thioredoxin]-dithiol</text>
        <dbReference type="Rhea" id="RHEA:14217"/>
        <dbReference type="Rhea" id="RHEA-COMP:10698"/>
        <dbReference type="Rhea" id="RHEA-COMP:10700"/>
        <dbReference type="Rhea" id="RHEA-COMP:12313"/>
        <dbReference type="Rhea" id="RHEA-COMP:12315"/>
        <dbReference type="ChEBI" id="CHEBI:15377"/>
        <dbReference type="ChEBI" id="CHEBI:16044"/>
        <dbReference type="ChEBI" id="CHEBI:29950"/>
        <dbReference type="ChEBI" id="CHEBI:44120"/>
        <dbReference type="ChEBI" id="CHEBI:50058"/>
        <dbReference type="EC" id="1.8.4.11"/>
    </reaction>
</comment>
<comment type="catalytic activity">
    <reaction evidence="3 4">
        <text>[thioredoxin]-disulfide + L-methionine + H2O = L-methionine (S)-S-oxide + [thioredoxin]-dithiol</text>
        <dbReference type="Rhea" id="RHEA:19993"/>
        <dbReference type="Rhea" id="RHEA-COMP:10698"/>
        <dbReference type="Rhea" id="RHEA-COMP:10700"/>
        <dbReference type="ChEBI" id="CHEBI:15377"/>
        <dbReference type="ChEBI" id="CHEBI:29950"/>
        <dbReference type="ChEBI" id="CHEBI:50058"/>
        <dbReference type="ChEBI" id="CHEBI:57844"/>
        <dbReference type="ChEBI" id="CHEBI:58772"/>
        <dbReference type="EC" id="1.8.4.11"/>
    </reaction>
</comment>
<evidence type="ECO:0000256" key="3">
    <source>
        <dbReference type="ARBA" id="ARBA00048782"/>
    </source>
</evidence>